<dbReference type="PANTHER" id="PTHR43280">
    <property type="entry name" value="ARAC-FAMILY TRANSCRIPTIONAL REGULATOR"/>
    <property type="match status" value="1"/>
</dbReference>
<comment type="caution">
    <text evidence="7">The sequence shown here is derived from an EMBL/GenBank/DDBJ whole genome shotgun (WGS) entry which is preliminary data.</text>
</comment>
<evidence type="ECO:0000256" key="3">
    <source>
        <dbReference type="ARBA" id="ARBA00023163"/>
    </source>
</evidence>
<dbReference type="AlphaFoldDB" id="A0AB73T282"/>
<evidence type="ECO:0000313" key="8">
    <source>
        <dbReference type="Proteomes" id="UP000245412"/>
    </source>
</evidence>
<keyword evidence="5" id="KW-1133">Transmembrane helix</keyword>
<dbReference type="GO" id="GO:0043565">
    <property type="term" value="F:sequence-specific DNA binding"/>
    <property type="evidence" value="ECO:0007669"/>
    <property type="project" value="InterPro"/>
</dbReference>
<evidence type="ECO:0000256" key="2">
    <source>
        <dbReference type="ARBA" id="ARBA00023125"/>
    </source>
</evidence>
<keyword evidence="4" id="KW-0175">Coiled coil</keyword>
<keyword evidence="5" id="KW-0472">Membrane</keyword>
<feature type="domain" description="HTH araC/xylS-type" evidence="6">
    <location>
        <begin position="699"/>
        <end position="798"/>
    </location>
</feature>
<dbReference type="InterPro" id="IPR009057">
    <property type="entry name" value="Homeodomain-like_sf"/>
</dbReference>
<dbReference type="SMART" id="SM00342">
    <property type="entry name" value="HTH_ARAC"/>
    <property type="match status" value="1"/>
</dbReference>
<dbReference type="SUPFAM" id="SSF46689">
    <property type="entry name" value="Homeodomain-like"/>
    <property type="match status" value="1"/>
</dbReference>
<feature type="transmembrane region" description="Helical" evidence="5">
    <location>
        <begin position="347"/>
        <end position="367"/>
    </location>
</feature>
<dbReference type="PANTHER" id="PTHR43280:SF2">
    <property type="entry name" value="HTH-TYPE TRANSCRIPTIONAL REGULATOR EXSA"/>
    <property type="match status" value="1"/>
</dbReference>
<keyword evidence="2" id="KW-0238">DNA-binding</keyword>
<protein>
    <submittedName>
        <fullName evidence="7">AraC-like DNA-binding protein</fullName>
    </submittedName>
</protein>
<dbReference type="EMBL" id="QGGY01000008">
    <property type="protein sequence ID" value="PWJ74599.1"/>
    <property type="molecule type" value="Genomic_DNA"/>
</dbReference>
<evidence type="ECO:0000259" key="6">
    <source>
        <dbReference type="PROSITE" id="PS01124"/>
    </source>
</evidence>
<dbReference type="InterPro" id="IPR018060">
    <property type="entry name" value="HTH_AraC"/>
</dbReference>
<dbReference type="Proteomes" id="UP000245412">
    <property type="component" value="Unassembled WGS sequence"/>
</dbReference>
<keyword evidence="3" id="KW-0804">Transcription</keyword>
<feature type="coiled-coil region" evidence="4">
    <location>
        <begin position="103"/>
        <end position="164"/>
    </location>
</feature>
<dbReference type="GO" id="GO:0003700">
    <property type="term" value="F:DNA-binding transcription factor activity"/>
    <property type="evidence" value="ECO:0007669"/>
    <property type="project" value="InterPro"/>
</dbReference>
<keyword evidence="8" id="KW-1185">Reference proteome</keyword>
<feature type="transmembrane region" description="Helical" evidence="5">
    <location>
        <begin position="21"/>
        <end position="38"/>
    </location>
</feature>
<accession>A0AB73T282</accession>
<gene>
    <name evidence="7" type="ORF">C7383_10828</name>
</gene>
<evidence type="ECO:0000256" key="5">
    <source>
        <dbReference type="SAM" id="Phobius"/>
    </source>
</evidence>
<keyword evidence="5" id="KW-0812">Transmembrane</keyword>
<feature type="transmembrane region" description="Helical" evidence="5">
    <location>
        <begin position="58"/>
        <end position="80"/>
    </location>
</feature>
<organism evidence="7 8">
    <name type="scientific">Murimonas intestini</name>
    <dbReference type="NCBI Taxonomy" id="1337051"/>
    <lineage>
        <taxon>Bacteria</taxon>
        <taxon>Bacillati</taxon>
        <taxon>Bacillota</taxon>
        <taxon>Clostridia</taxon>
        <taxon>Lachnospirales</taxon>
        <taxon>Lachnospiraceae</taxon>
        <taxon>Murimonas</taxon>
    </lineage>
</organism>
<evidence type="ECO:0000256" key="1">
    <source>
        <dbReference type="ARBA" id="ARBA00023015"/>
    </source>
</evidence>
<evidence type="ECO:0000313" key="7">
    <source>
        <dbReference type="EMBL" id="PWJ74599.1"/>
    </source>
</evidence>
<name>A0AB73T282_9FIRM</name>
<evidence type="ECO:0000256" key="4">
    <source>
        <dbReference type="SAM" id="Coils"/>
    </source>
</evidence>
<sequence>MHRNYKNIKLKIMEPFTKGSFLLHHFRFYFTIVLLRMAELQQSTGGMVCQKMKNKKLFLKYLGRYCGIFVIVLISSLLLVMRAYQITERNVMEENTWRLQSGLDKLENQLTRMSSMTETLRQVTSLNYLKSVEGELKISEYVYLNALEEQLKNISILYDFASMEFMMFQNNDCYISNTQVTDAFQNYYGEFFQFEGISARDFKQIVFGQEQKMYLMPGEYLKYNKYGIMTETENPILCVIRPSLGGQASLVDESVAVVFVIEQEKILDLLLGNEGDRKAVLQLYDSGDNLVFGSGAAQDGDGQRAFSEGDKSYRYAVYEGSEKILKVRAGFSSETVQRYILELMGMLILYVFLGLGAAVVLSLILAGREYRSMHGLITDVVSKSDAEVTTAKNEYDLLSQSFSQMAQTREEYRTKVTLLENQMKNSILENALLQGLYTEESRQRFRQVFSVDIEYYCVAVMKIDAECAGLSPEISLEARTRMDELLGLEHPFMSVLSGSSQEIFLIPRSLNDVTNVNQLQEKFEKLITGLSAEYGITFPAGISAIGKGLENLHSCYVQAIQVLQAFEVEHTNTVGNYYLLKGESRLPALVDLEFMQKLTNLVLCAEEEAAGQLFDKIIKNFRRNAPLYEIHREEAFYAVRNVEAGLLEQQIFSGCQLKLPEYRADIKFEVLMESLRELALKLCEVVRNNKKSKNVELKESIIGYLESNFCDPGLTAARLSQDIGISEKYLYQFIKEQTGTTFAAYLEQLRMGRAEELLLTTGLSNTAVAEKSGFGSANTFYRVFSKNKGISPGKFRENFKKDE</sequence>
<proteinExistence type="predicted"/>
<reference evidence="7 8" key="1">
    <citation type="submission" date="2018-05" db="EMBL/GenBank/DDBJ databases">
        <authorList>
            <person name="Goeker M."/>
            <person name="Huntemann M."/>
            <person name="Clum A."/>
            <person name="Pillay M."/>
            <person name="Palaniappan K."/>
            <person name="Varghese N."/>
            <person name="Mikhailova N."/>
            <person name="Stamatis D."/>
            <person name="Reddy T."/>
            <person name="Daum C."/>
            <person name="Shapiro N."/>
            <person name="Ivanova N."/>
            <person name="Kyrpides N."/>
            <person name="Woyke T."/>
        </authorList>
    </citation>
    <scope>NUCLEOTIDE SEQUENCE [LARGE SCALE GENOMIC DNA]</scope>
    <source>
        <strain evidence="7 8">DSM 26524</strain>
    </source>
</reference>
<keyword evidence="1" id="KW-0805">Transcription regulation</keyword>
<dbReference type="Gene3D" id="1.10.10.60">
    <property type="entry name" value="Homeodomain-like"/>
    <property type="match status" value="2"/>
</dbReference>
<dbReference type="PROSITE" id="PS01124">
    <property type="entry name" value="HTH_ARAC_FAMILY_2"/>
    <property type="match status" value="1"/>
</dbReference>
<dbReference type="Pfam" id="PF12833">
    <property type="entry name" value="HTH_18"/>
    <property type="match status" value="1"/>
</dbReference>